<protein>
    <recommendedName>
        <fullName evidence="9">Mis6 domain-containing protein</fullName>
    </recommendedName>
</protein>
<evidence type="ECO:0000313" key="8">
    <source>
        <dbReference type="Proteomes" id="UP000224634"/>
    </source>
</evidence>
<dbReference type="PANTHER" id="PTHR48208:SF2">
    <property type="entry name" value="CENTROMERE PROTEIN I"/>
    <property type="match status" value="1"/>
</dbReference>
<dbReference type="Pfam" id="PF07778">
    <property type="entry name" value="CENP-I"/>
    <property type="match status" value="1"/>
</dbReference>
<proteinExistence type="inferred from homology"/>
<dbReference type="GO" id="GO:0034080">
    <property type="term" value="P:CENP-A containing chromatin assembly"/>
    <property type="evidence" value="ECO:0007669"/>
    <property type="project" value="TreeGrafter"/>
</dbReference>
<evidence type="ECO:0000256" key="6">
    <source>
        <dbReference type="ARBA" id="ARBA00023328"/>
    </source>
</evidence>
<dbReference type="EMBL" id="PDNA01000066">
    <property type="protein sequence ID" value="PGH17258.1"/>
    <property type="molecule type" value="Genomic_DNA"/>
</dbReference>
<dbReference type="GO" id="GO:0000939">
    <property type="term" value="C:inner kinetochore"/>
    <property type="evidence" value="ECO:0007669"/>
    <property type="project" value="TreeGrafter"/>
</dbReference>
<keyword evidence="4" id="KW-0158">Chromosome</keyword>
<dbReference type="Proteomes" id="UP000224634">
    <property type="component" value="Unassembled WGS sequence"/>
</dbReference>
<evidence type="ECO:0000256" key="4">
    <source>
        <dbReference type="ARBA" id="ARBA00022454"/>
    </source>
</evidence>
<dbReference type="GO" id="GO:0005634">
    <property type="term" value="C:nucleus"/>
    <property type="evidence" value="ECO:0007669"/>
    <property type="project" value="UniProtKB-SubCell"/>
</dbReference>
<organism evidence="7 8">
    <name type="scientific">Polytolypa hystricis (strain UAMH7299)</name>
    <dbReference type="NCBI Taxonomy" id="1447883"/>
    <lineage>
        <taxon>Eukaryota</taxon>
        <taxon>Fungi</taxon>
        <taxon>Dikarya</taxon>
        <taxon>Ascomycota</taxon>
        <taxon>Pezizomycotina</taxon>
        <taxon>Eurotiomycetes</taxon>
        <taxon>Eurotiomycetidae</taxon>
        <taxon>Onygenales</taxon>
        <taxon>Onygenales incertae sedis</taxon>
        <taxon>Polytolypa</taxon>
    </lineage>
</organism>
<dbReference type="CDD" id="cd22647">
    <property type="entry name" value="CTF3_NTD_HEAT"/>
    <property type="match status" value="1"/>
</dbReference>
<evidence type="ECO:0008006" key="9">
    <source>
        <dbReference type="Google" id="ProtNLM"/>
    </source>
</evidence>
<dbReference type="PANTHER" id="PTHR48208">
    <property type="entry name" value="CENTROMERE PROTEIN I"/>
    <property type="match status" value="1"/>
</dbReference>
<evidence type="ECO:0000313" key="7">
    <source>
        <dbReference type="EMBL" id="PGH17258.1"/>
    </source>
</evidence>
<gene>
    <name evidence="7" type="ORF">AJ80_04900</name>
</gene>
<reference evidence="7 8" key="1">
    <citation type="submission" date="2017-10" db="EMBL/GenBank/DDBJ databases">
        <title>Comparative genomics in systemic dimorphic fungi from Ajellomycetaceae.</title>
        <authorList>
            <person name="Munoz J.F."/>
            <person name="Mcewen J.G."/>
            <person name="Clay O.K."/>
            <person name="Cuomo C.A."/>
        </authorList>
    </citation>
    <scope>NUCLEOTIDE SEQUENCE [LARGE SCALE GENOMIC DNA]</scope>
    <source>
        <strain evidence="7 8">UAMH7299</strain>
    </source>
</reference>
<evidence type="ECO:0000256" key="5">
    <source>
        <dbReference type="ARBA" id="ARBA00023242"/>
    </source>
</evidence>
<name>A0A2B7Y8K3_POLH7</name>
<keyword evidence="8" id="KW-1185">Reference proteome</keyword>
<dbReference type="GO" id="GO:0000070">
    <property type="term" value="P:mitotic sister chromatid segregation"/>
    <property type="evidence" value="ECO:0007669"/>
    <property type="project" value="TreeGrafter"/>
</dbReference>
<evidence type="ECO:0000256" key="2">
    <source>
        <dbReference type="ARBA" id="ARBA00004584"/>
    </source>
</evidence>
<sequence>MSSETSNGMMTFHSISWQFELLTFIAATRERSWGLEDAIIQLENVASVPAKQRHTNVADLAKVIAEKAYESGLPLVLLGRLIDIISKAKHLDQTTITTLIKNLYPAERVPPNIVVKVICCLGPSKSKPSPATQSLLLRWIILIYEDMQEPAYLSRLYSILFNYLDMISLRRSLSHLLSLITRRKHVKPFRIQALMELIRNIGPDERELTGLLRVFKSYYPDIIVGESNLPTRRATYFFKHPDPEWVEQMRRIQERAAISVRERAQTFQVVRRGGVKRSRIEVVIPEVQTSRVKQNFTSLEELRNVRDFVQKLDKIELPNQIVSSLSDPLAQKYLLLVQNEGATKRLESWLDSFLEDELDRIREGGDEDEGGEHLGYVLQTAAGFVRYTKELPNALDKFIRMFLSQWNGHDYRGSILALLEYIPVSRYDELFQSYFMPLESAVLDETPQSKISILRYYSSLIRRWGTIVRSESSASAAVSNPLSQIILRAELLALTILESPPAIHGTVGSTEQQPEISRCLSVLEFYINLADLYNHAPNNANIRLTVPFPQTVYLLAFIPALDNISLLSSVLATYKAAFEASLSSTSLNDPASPEPLYPTATVAQFNGYVMDICNLIWRNRGLNSEDPNAMGCLIPAETINVLAEYLQELNTGPANSHDNEKHKYQVSTVFSLSQNVALSGISTACFKEIEDETAAKGEEVSVRMMQPVTQKALAALDRSGGVRINWQEYRLKLLDWLDERGAVGIGDLMRSTMKALRRT</sequence>
<evidence type="ECO:0000256" key="3">
    <source>
        <dbReference type="ARBA" id="ARBA00005470"/>
    </source>
</evidence>
<dbReference type="OrthoDB" id="378564at2759"/>
<dbReference type="AlphaFoldDB" id="A0A2B7Y8K3"/>
<accession>A0A2B7Y8K3</accession>
<keyword evidence="5" id="KW-0539">Nucleus</keyword>
<comment type="similarity">
    <text evidence="3">Belongs to the CENP-I/CTF3 family.</text>
</comment>
<dbReference type="STRING" id="1447883.A0A2B7Y8K3"/>
<dbReference type="InterPro" id="IPR012485">
    <property type="entry name" value="CENP-I"/>
</dbReference>
<comment type="subcellular location">
    <subcellularLocation>
        <location evidence="2">Chromosome</location>
        <location evidence="2">Centromere</location>
    </subcellularLocation>
    <subcellularLocation>
        <location evidence="1">Nucleus</location>
    </subcellularLocation>
</comment>
<keyword evidence="6" id="KW-0137">Centromere</keyword>
<evidence type="ECO:0000256" key="1">
    <source>
        <dbReference type="ARBA" id="ARBA00004123"/>
    </source>
</evidence>
<comment type="caution">
    <text evidence="7">The sequence shown here is derived from an EMBL/GenBank/DDBJ whole genome shotgun (WGS) entry which is preliminary data.</text>
</comment>